<dbReference type="GO" id="GO:0009086">
    <property type="term" value="P:methionine biosynthetic process"/>
    <property type="evidence" value="ECO:0007669"/>
    <property type="project" value="TreeGrafter"/>
</dbReference>
<comment type="pathway">
    <text evidence="2 9">One-carbon metabolism; tetrahydrofolate interconversion.</text>
</comment>
<dbReference type="PANTHER" id="PTHR45754">
    <property type="entry name" value="METHYLENETETRAHYDROFOLATE REDUCTASE"/>
    <property type="match status" value="1"/>
</dbReference>
<reference evidence="10 11" key="1">
    <citation type="journal article" date="2011" name="Stand. Genomic Sci.">
        <title>Complete genome sequence of the acetate-degrading sulfate reducer Desulfobacca acetoxidans type strain (ASRB2).</title>
        <authorList>
            <person name="Goker M."/>
            <person name="Teshima H."/>
            <person name="Lapidus A."/>
            <person name="Nolan M."/>
            <person name="Lucas S."/>
            <person name="Hammon N."/>
            <person name="Deshpande S."/>
            <person name="Cheng J.F."/>
            <person name="Tapia R."/>
            <person name="Han C."/>
            <person name="Goodwin L."/>
            <person name="Pitluck S."/>
            <person name="Huntemann M."/>
            <person name="Liolios K."/>
            <person name="Ivanova N."/>
            <person name="Pagani I."/>
            <person name="Mavromatis K."/>
            <person name="Ovchinikova G."/>
            <person name="Pati A."/>
            <person name="Chen A."/>
            <person name="Palaniappan K."/>
            <person name="Land M."/>
            <person name="Hauser L."/>
            <person name="Brambilla E.M."/>
            <person name="Rohde M."/>
            <person name="Spring S."/>
            <person name="Detter J.C."/>
            <person name="Woyke T."/>
            <person name="Bristow J."/>
            <person name="Eisen J.A."/>
            <person name="Markowitz V."/>
            <person name="Hugenholtz P."/>
            <person name="Kyrpides N.C."/>
            <person name="Klenk H.P."/>
        </authorList>
    </citation>
    <scope>NUCLEOTIDE SEQUENCE [LARGE SCALE GENOMIC DNA]</scope>
    <source>
        <strain evidence="11">ATCC 700848 / DSM 11109 / ASRB2</strain>
    </source>
</reference>
<protein>
    <recommendedName>
        <fullName evidence="9">Methylenetetrahydrofolate reductase</fullName>
    </recommendedName>
</protein>
<dbReference type="Proteomes" id="UP000000483">
    <property type="component" value="Chromosome"/>
</dbReference>
<dbReference type="GO" id="GO:0071949">
    <property type="term" value="F:FAD binding"/>
    <property type="evidence" value="ECO:0007669"/>
    <property type="project" value="TreeGrafter"/>
</dbReference>
<gene>
    <name evidence="10" type="ordered locus">Desac_0819</name>
</gene>
<evidence type="ECO:0000256" key="4">
    <source>
        <dbReference type="ARBA" id="ARBA00022630"/>
    </source>
</evidence>
<evidence type="ECO:0000256" key="5">
    <source>
        <dbReference type="ARBA" id="ARBA00022827"/>
    </source>
</evidence>
<sequence length="296" mass="31893">MRPMNKFQDALKSGKFAVTAGLTPPKGVNLAPFRQQVDALKDRVDAITISDNRGAHLAMSSLAASALARQQGSEVICTLNCRDRNRLALAADLLGAYALGIENILPVSGDYLSFGDSPHAMPVFDLDSVQVLEMARSLENGTAPGGQDLNGAPVFFLGGVANPEAKPLPPQVMKCLKKIRARADFLITLDVYDLQKLEAFAAQIDLVEARLIAGVRLIGPGDVARQASGNPPGNLIPPEIMSEFQSLEESRAFDLGKRRAVEMIRCIKTRNLAHGVYLRADLHPEMIPEVIAAAEM</sequence>
<keyword evidence="4 9" id="KW-0285">Flavoprotein</keyword>
<dbReference type="InterPro" id="IPR003171">
    <property type="entry name" value="Mehydrof_redctse-like"/>
</dbReference>
<evidence type="ECO:0000256" key="1">
    <source>
        <dbReference type="ARBA" id="ARBA00001974"/>
    </source>
</evidence>
<comment type="pathway">
    <text evidence="7">Amino-acid biosynthesis; L-methionine biosynthesis via de novo pathway.</text>
</comment>
<dbReference type="HOGENOM" id="CLU_057297_2_0_7"/>
<dbReference type="STRING" id="880072.Desac_0819"/>
<organism evidence="10 11">
    <name type="scientific">Desulfobacca acetoxidans (strain ATCC 700848 / DSM 11109 / ASRB2)</name>
    <dbReference type="NCBI Taxonomy" id="880072"/>
    <lineage>
        <taxon>Bacteria</taxon>
        <taxon>Pseudomonadati</taxon>
        <taxon>Thermodesulfobacteriota</taxon>
        <taxon>Desulfobaccia</taxon>
        <taxon>Desulfobaccales</taxon>
        <taxon>Desulfobaccaceae</taxon>
        <taxon>Desulfobacca</taxon>
    </lineage>
</organism>
<dbReference type="PANTHER" id="PTHR45754:SF3">
    <property type="entry name" value="METHYLENETETRAHYDROFOLATE REDUCTASE (NADPH)"/>
    <property type="match status" value="1"/>
</dbReference>
<comment type="similarity">
    <text evidence="3 9">Belongs to the methylenetetrahydrofolate reductase family.</text>
</comment>
<keyword evidence="11" id="KW-1185">Reference proteome</keyword>
<comment type="cofactor">
    <cofactor evidence="1 9">
        <name>FAD</name>
        <dbReference type="ChEBI" id="CHEBI:57692"/>
    </cofactor>
</comment>
<comment type="catalytic activity">
    <reaction evidence="8">
        <text>(6S)-5-methyl-5,6,7,8-tetrahydrofolate + NAD(+) = (6R)-5,10-methylene-5,6,7,8-tetrahydrofolate + NADH + H(+)</text>
        <dbReference type="Rhea" id="RHEA:19821"/>
        <dbReference type="ChEBI" id="CHEBI:15378"/>
        <dbReference type="ChEBI" id="CHEBI:15636"/>
        <dbReference type="ChEBI" id="CHEBI:18608"/>
        <dbReference type="ChEBI" id="CHEBI:57540"/>
        <dbReference type="ChEBI" id="CHEBI:57945"/>
        <dbReference type="EC" id="1.5.1.54"/>
    </reaction>
    <physiologicalReaction direction="right-to-left" evidence="8">
        <dbReference type="Rhea" id="RHEA:19823"/>
    </physiologicalReaction>
</comment>
<dbReference type="SUPFAM" id="SSF51730">
    <property type="entry name" value="FAD-linked oxidoreductase"/>
    <property type="match status" value="1"/>
</dbReference>
<dbReference type="Gene3D" id="3.20.20.220">
    <property type="match status" value="1"/>
</dbReference>
<keyword evidence="6 9" id="KW-0560">Oxidoreductase</keyword>
<dbReference type="InterPro" id="IPR029041">
    <property type="entry name" value="FAD-linked_oxidoreductase-like"/>
</dbReference>
<dbReference type="GO" id="GO:0106312">
    <property type="term" value="F:methylenetetrahydrofolate reductase (NADH) activity"/>
    <property type="evidence" value="ECO:0007669"/>
    <property type="project" value="UniProtKB-EC"/>
</dbReference>
<dbReference type="AlphaFoldDB" id="F2NGS7"/>
<name>F2NGS7_DESAR</name>
<dbReference type="KEGG" id="dao:Desac_0819"/>
<proteinExistence type="inferred from homology"/>
<evidence type="ECO:0000256" key="8">
    <source>
        <dbReference type="ARBA" id="ARBA00048628"/>
    </source>
</evidence>
<evidence type="ECO:0000313" key="11">
    <source>
        <dbReference type="Proteomes" id="UP000000483"/>
    </source>
</evidence>
<reference evidence="11" key="2">
    <citation type="submission" date="2011-03" db="EMBL/GenBank/DDBJ databases">
        <title>The complete genome of Desulfobacca acetoxidans DSM 11109.</title>
        <authorList>
            <consortium name="US DOE Joint Genome Institute (JGI-PGF)"/>
            <person name="Lucas S."/>
            <person name="Copeland A."/>
            <person name="Lapidus A."/>
            <person name="Bruce D."/>
            <person name="Goodwin L."/>
            <person name="Pitluck S."/>
            <person name="Peters L."/>
            <person name="Kyrpides N."/>
            <person name="Mavromatis K."/>
            <person name="Ivanova N."/>
            <person name="Ovchinnikova G."/>
            <person name="Teshima H."/>
            <person name="Detter J.C."/>
            <person name="Han C."/>
            <person name="Land M."/>
            <person name="Hauser L."/>
            <person name="Markowitz V."/>
            <person name="Cheng J.-F."/>
            <person name="Hugenholtz P."/>
            <person name="Woyke T."/>
            <person name="Wu D."/>
            <person name="Spring S."/>
            <person name="Schueler E."/>
            <person name="Brambilla E."/>
            <person name="Klenk H.-P."/>
            <person name="Eisen J.A."/>
        </authorList>
    </citation>
    <scope>NUCLEOTIDE SEQUENCE [LARGE SCALE GENOMIC DNA]</scope>
    <source>
        <strain evidence="11">ATCC 700848 / DSM 11109 / ASRB2</strain>
    </source>
</reference>
<dbReference type="EMBL" id="CP002629">
    <property type="protein sequence ID" value="AEB08698.1"/>
    <property type="molecule type" value="Genomic_DNA"/>
</dbReference>
<dbReference type="Pfam" id="PF02219">
    <property type="entry name" value="MTHFR"/>
    <property type="match status" value="1"/>
</dbReference>
<dbReference type="GO" id="GO:0005829">
    <property type="term" value="C:cytosol"/>
    <property type="evidence" value="ECO:0007669"/>
    <property type="project" value="TreeGrafter"/>
</dbReference>
<dbReference type="UniPathway" id="UPA00193"/>
<evidence type="ECO:0000256" key="7">
    <source>
        <dbReference type="ARBA" id="ARBA00034478"/>
    </source>
</evidence>
<evidence type="ECO:0000256" key="3">
    <source>
        <dbReference type="ARBA" id="ARBA00006743"/>
    </source>
</evidence>
<dbReference type="eggNOG" id="COG0685">
    <property type="taxonomic scope" value="Bacteria"/>
</dbReference>
<evidence type="ECO:0000256" key="6">
    <source>
        <dbReference type="ARBA" id="ARBA00023002"/>
    </source>
</evidence>
<evidence type="ECO:0000256" key="2">
    <source>
        <dbReference type="ARBA" id="ARBA00004777"/>
    </source>
</evidence>
<accession>F2NGS7</accession>
<evidence type="ECO:0000313" key="10">
    <source>
        <dbReference type="EMBL" id="AEB08698.1"/>
    </source>
</evidence>
<keyword evidence="5 9" id="KW-0274">FAD</keyword>
<evidence type="ECO:0000256" key="9">
    <source>
        <dbReference type="RuleBase" id="RU003862"/>
    </source>
</evidence>
<dbReference type="GO" id="GO:0035999">
    <property type="term" value="P:tetrahydrofolate interconversion"/>
    <property type="evidence" value="ECO:0007669"/>
    <property type="project" value="UniProtKB-UniPathway"/>
</dbReference>
<dbReference type="OrthoDB" id="9803687at2"/>